<protein>
    <submittedName>
        <fullName evidence="7">Membrane protein</fullName>
    </submittedName>
</protein>
<dbReference type="GO" id="GO:0005886">
    <property type="term" value="C:plasma membrane"/>
    <property type="evidence" value="ECO:0007669"/>
    <property type="project" value="UniProtKB-SubCell"/>
</dbReference>
<keyword evidence="4 6" id="KW-1133">Transmembrane helix</keyword>
<dbReference type="PATRIC" id="fig|862908.3.peg.884"/>
<feature type="transmembrane region" description="Helical" evidence="6">
    <location>
        <begin position="244"/>
        <end position="263"/>
    </location>
</feature>
<name>E1WXB6_HALMS</name>
<keyword evidence="5 6" id="KW-0472">Membrane</keyword>
<dbReference type="InterPro" id="IPR022791">
    <property type="entry name" value="L-PG_synthase/AglD"/>
</dbReference>
<evidence type="ECO:0000313" key="8">
    <source>
        <dbReference type="Proteomes" id="UP000008963"/>
    </source>
</evidence>
<feature type="transmembrane region" description="Helical" evidence="6">
    <location>
        <begin position="180"/>
        <end position="201"/>
    </location>
</feature>
<evidence type="ECO:0000256" key="3">
    <source>
        <dbReference type="ARBA" id="ARBA00022692"/>
    </source>
</evidence>
<accession>E1WXB6</accession>
<proteinExistence type="predicted"/>
<dbReference type="HOGENOM" id="CLU_920601_0_0_7"/>
<feature type="transmembrane region" description="Helical" evidence="6">
    <location>
        <begin position="207"/>
        <end position="232"/>
    </location>
</feature>
<evidence type="ECO:0000313" key="7">
    <source>
        <dbReference type="EMBL" id="CBW25817.1"/>
    </source>
</evidence>
<gene>
    <name evidence="7" type="ordered locus">BMS_0927</name>
</gene>
<feature type="transmembrane region" description="Helical" evidence="6">
    <location>
        <begin position="74"/>
        <end position="97"/>
    </location>
</feature>
<dbReference type="eggNOG" id="COG0392">
    <property type="taxonomic scope" value="Bacteria"/>
</dbReference>
<dbReference type="Pfam" id="PF03706">
    <property type="entry name" value="LPG_synthase_TM"/>
    <property type="match status" value="1"/>
</dbReference>
<keyword evidence="8" id="KW-1185">Reference proteome</keyword>
<keyword evidence="3 6" id="KW-0812">Transmembrane</keyword>
<feature type="transmembrane region" description="Helical" evidence="6">
    <location>
        <begin position="12"/>
        <end position="31"/>
    </location>
</feature>
<keyword evidence="2" id="KW-1003">Cell membrane</keyword>
<reference evidence="8" key="1">
    <citation type="journal article" date="2013" name="ISME J.">
        <title>A small predatory core genome in the divergent marine Bacteriovorax marinus SJ and the terrestrial Bdellovibrio bacteriovorus.</title>
        <authorList>
            <person name="Crossman L.C."/>
            <person name="Chen H."/>
            <person name="Cerdeno-Tarraga A.M."/>
            <person name="Brooks K."/>
            <person name="Quail M.A."/>
            <person name="Pineiro S.A."/>
            <person name="Hobley L."/>
            <person name="Sockett R.E."/>
            <person name="Bentley S.D."/>
            <person name="Parkhill J."/>
            <person name="Williams H.N."/>
            <person name="Stine O.C."/>
        </authorList>
    </citation>
    <scope>NUCLEOTIDE SEQUENCE [LARGE SCALE GENOMIC DNA]</scope>
    <source>
        <strain evidence="8">ATCC BAA-682 / DSM 15412 / SJ</strain>
    </source>
</reference>
<dbReference type="PANTHER" id="PTHR39087">
    <property type="entry name" value="UPF0104 MEMBRANE PROTEIN MJ1595"/>
    <property type="match status" value="1"/>
</dbReference>
<dbReference type="EMBL" id="FQ312005">
    <property type="protein sequence ID" value="CBW25817.1"/>
    <property type="molecule type" value="Genomic_DNA"/>
</dbReference>
<dbReference type="RefSeq" id="WP_014243602.1">
    <property type="nucleotide sequence ID" value="NC_016620.1"/>
</dbReference>
<sequence length="302" mass="34714">MFSRSVDLLKRVLGLAILIYLCIFLSQNFSLIKNLNPLSLSKFALVFFGFYFFLSIPFWFTLLKKVPLLDLYSLSFLANFLNLFLPFRGGIIVRASVLKKKFSISFKRYTSVSVLLSVSSIFSLGLFSLICSESAIIRLSAYYYSIKTSSFIFFLSGLIFFLFSHVIVKRFKRDYLLDVFKIENIVVTVICYFACIFLYFLRYKILFNIFNIIIDDFSLFTITVFHLSIGLLTILPGNLGVKEFSFVGICSLFGIPSDISLAMVSLDRVLQVLYLSFASSLYMNRIGLKFSKLLNFRKDGLF</sequence>
<dbReference type="STRING" id="862908.BMS_0927"/>
<evidence type="ECO:0000256" key="4">
    <source>
        <dbReference type="ARBA" id="ARBA00022989"/>
    </source>
</evidence>
<evidence type="ECO:0000256" key="2">
    <source>
        <dbReference type="ARBA" id="ARBA00022475"/>
    </source>
</evidence>
<feature type="transmembrane region" description="Helical" evidence="6">
    <location>
        <begin position="109"/>
        <end position="130"/>
    </location>
</feature>
<comment type="subcellular location">
    <subcellularLocation>
        <location evidence="1">Cell membrane</location>
        <topology evidence="1">Multi-pass membrane protein</topology>
    </subcellularLocation>
</comment>
<organism evidence="7 8">
    <name type="scientific">Halobacteriovorax marinus (strain ATCC BAA-682 / DSM 15412 / SJ)</name>
    <name type="common">Bacteriovorax marinus</name>
    <dbReference type="NCBI Taxonomy" id="862908"/>
    <lineage>
        <taxon>Bacteria</taxon>
        <taxon>Pseudomonadati</taxon>
        <taxon>Bdellovibrionota</taxon>
        <taxon>Bacteriovoracia</taxon>
        <taxon>Bacteriovoracales</taxon>
        <taxon>Halobacteriovoraceae</taxon>
        <taxon>Halobacteriovorax</taxon>
    </lineage>
</organism>
<dbReference type="KEGG" id="bmx:BMS_0927"/>
<dbReference type="OrthoDB" id="7348988at2"/>
<dbReference type="PANTHER" id="PTHR39087:SF2">
    <property type="entry name" value="UPF0104 MEMBRANE PROTEIN MJ1595"/>
    <property type="match status" value="1"/>
</dbReference>
<feature type="transmembrane region" description="Helical" evidence="6">
    <location>
        <begin position="150"/>
        <end position="168"/>
    </location>
</feature>
<evidence type="ECO:0000256" key="5">
    <source>
        <dbReference type="ARBA" id="ARBA00023136"/>
    </source>
</evidence>
<dbReference type="Proteomes" id="UP000008963">
    <property type="component" value="Chromosome"/>
</dbReference>
<evidence type="ECO:0000256" key="6">
    <source>
        <dbReference type="SAM" id="Phobius"/>
    </source>
</evidence>
<feature type="transmembrane region" description="Helical" evidence="6">
    <location>
        <begin position="43"/>
        <end position="62"/>
    </location>
</feature>
<dbReference type="AlphaFoldDB" id="E1WXB6"/>
<evidence type="ECO:0000256" key="1">
    <source>
        <dbReference type="ARBA" id="ARBA00004651"/>
    </source>
</evidence>